<comment type="caution">
    <text evidence="2">The sequence shown here is derived from an EMBL/GenBank/DDBJ whole genome shotgun (WGS) entry which is preliminary data.</text>
</comment>
<feature type="signal peptide" evidence="1">
    <location>
        <begin position="1"/>
        <end position="20"/>
    </location>
</feature>
<keyword evidence="1" id="KW-0732">Signal</keyword>
<keyword evidence="3" id="KW-1185">Reference proteome</keyword>
<name>A0A6I4V4T0_9SPHN</name>
<dbReference type="AlphaFoldDB" id="A0A6I4V4T0"/>
<dbReference type="EMBL" id="WTYP01000001">
    <property type="protein sequence ID" value="MXP46972.1"/>
    <property type="molecule type" value="Genomic_DNA"/>
</dbReference>
<evidence type="ECO:0000256" key="1">
    <source>
        <dbReference type="SAM" id="SignalP"/>
    </source>
</evidence>
<dbReference type="RefSeq" id="WP_160730146.1">
    <property type="nucleotide sequence ID" value="NZ_WTYP01000001.1"/>
</dbReference>
<reference evidence="2 3" key="1">
    <citation type="submission" date="2019-12" db="EMBL/GenBank/DDBJ databases">
        <title>Genomic-based taxomic classification of the family Erythrobacteraceae.</title>
        <authorList>
            <person name="Xu L."/>
        </authorList>
    </citation>
    <scope>NUCLEOTIDE SEQUENCE [LARGE SCALE GENOMIC DNA]</scope>
    <source>
        <strain evidence="2 3">SW-109</strain>
    </source>
</reference>
<evidence type="ECO:0000313" key="3">
    <source>
        <dbReference type="Proteomes" id="UP000471435"/>
    </source>
</evidence>
<sequence>MRISLPMLAAFALMSCSTGPMELSPSTTSAPHWGEKPRTRLVEANSVYSQQLPDARVHLPKGARYLGSTRFDLKDVVDAEIHLFVEANEERVVERAYWIQFESYLPEYPDAAYDFMDDGMPLASLGDMELFYRARFGRAEDVPPEGSEAQRVQQMIADAGYELPAETFSAQFHQVVSADNRSEILVIVIGDLAQLDLSFAQIVAGGRQEEPMKRLSEKALPVAQKTVRIRSPVRSAR</sequence>
<dbReference type="Proteomes" id="UP000471435">
    <property type="component" value="Unassembled WGS sequence"/>
</dbReference>
<accession>A0A6I4V4T0</accession>
<dbReference type="OrthoDB" id="121885at2"/>
<dbReference type="PROSITE" id="PS51257">
    <property type="entry name" value="PROKAR_LIPOPROTEIN"/>
    <property type="match status" value="1"/>
</dbReference>
<organism evidence="2 3">
    <name type="scientific">Pontixanthobacter luteolus</name>
    <dbReference type="NCBI Taxonomy" id="295089"/>
    <lineage>
        <taxon>Bacteria</taxon>
        <taxon>Pseudomonadati</taxon>
        <taxon>Pseudomonadota</taxon>
        <taxon>Alphaproteobacteria</taxon>
        <taxon>Sphingomonadales</taxon>
        <taxon>Erythrobacteraceae</taxon>
        <taxon>Pontixanthobacter</taxon>
    </lineage>
</organism>
<proteinExistence type="predicted"/>
<evidence type="ECO:0000313" key="2">
    <source>
        <dbReference type="EMBL" id="MXP46972.1"/>
    </source>
</evidence>
<protein>
    <submittedName>
        <fullName evidence="2">Uncharacterized protein</fullName>
    </submittedName>
</protein>
<gene>
    <name evidence="2" type="ORF">GRI43_06175</name>
</gene>
<feature type="chain" id="PRO_5026172822" evidence="1">
    <location>
        <begin position="21"/>
        <end position="237"/>
    </location>
</feature>